<reference evidence="11 12" key="1">
    <citation type="journal article" date="2015" name="Genome Announc.">
        <title>Expanding the biotechnology potential of lactobacilli through comparative genomics of 213 strains and associated genera.</title>
        <authorList>
            <person name="Sun Z."/>
            <person name="Harris H.M."/>
            <person name="McCann A."/>
            <person name="Guo C."/>
            <person name="Argimon S."/>
            <person name="Zhang W."/>
            <person name="Yang X."/>
            <person name="Jeffery I.B."/>
            <person name="Cooney J.C."/>
            <person name="Kagawa T.F."/>
            <person name="Liu W."/>
            <person name="Song Y."/>
            <person name="Salvetti E."/>
            <person name="Wrobel A."/>
            <person name="Rasinkangas P."/>
            <person name="Parkhill J."/>
            <person name="Rea M.C."/>
            <person name="O'Sullivan O."/>
            <person name="Ritari J."/>
            <person name="Douillard F.P."/>
            <person name="Paul Ross R."/>
            <person name="Yang R."/>
            <person name="Briner A.E."/>
            <person name="Felis G.E."/>
            <person name="de Vos W.M."/>
            <person name="Barrangou R."/>
            <person name="Klaenhammer T.R."/>
            <person name="Caufield P.W."/>
            <person name="Cui Y."/>
            <person name="Zhang H."/>
            <person name="O'Toole P.W."/>
        </authorList>
    </citation>
    <scope>NUCLEOTIDE SEQUENCE [LARGE SCALE GENOMIC DNA]</scope>
    <source>
        <strain evidence="11 12">DSM 19682</strain>
    </source>
</reference>
<evidence type="ECO:0000256" key="10">
    <source>
        <dbReference type="ARBA" id="ARBA00032441"/>
    </source>
</evidence>
<comment type="subcellular location">
    <subcellularLocation>
        <location evidence="1">Cytoplasm</location>
    </subcellularLocation>
</comment>
<name>A0A0R1KHB3_9LACO</name>
<evidence type="ECO:0000256" key="5">
    <source>
        <dbReference type="ARBA" id="ARBA00022694"/>
    </source>
</evidence>
<protein>
    <recommendedName>
        <fullName evidence="3">tRNA threonylcarbamoyladenosine biosynthesis protein TsaE</fullName>
    </recommendedName>
    <alternativeName>
        <fullName evidence="10">t(6)A37 threonylcarbamoyladenosine biosynthesis protein TsaE</fullName>
    </alternativeName>
</protein>
<evidence type="ECO:0000256" key="6">
    <source>
        <dbReference type="ARBA" id="ARBA00022723"/>
    </source>
</evidence>
<evidence type="ECO:0000256" key="3">
    <source>
        <dbReference type="ARBA" id="ARBA00019010"/>
    </source>
</evidence>
<dbReference type="GO" id="GO:0046872">
    <property type="term" value="F:metal ion binding"/>
    <property type="evidence" value="ECO:0007669"/>
    <property type="project" value="UniProtKB-KW"/>
</dbReference>
<dbReference type="Pfam" id="PF02367">
    <property type="entry name" value="TsaE"/>
    <property type="match status" value="1"/>
</dbReference>
<evidence type="ECO:0000313" key="11">
    <source>
        <dbReference type="EMBL" id="KRK80297.1"/>
    </source>
</evidence>
<sequence length="163" mass="18622">MGNNMTEYQLQTHSYQDTETLGKGLAPYLQTGDVILMNGDLGVGKTTFTRGLAQGLGIKKNVKSPTFTLIREYQEGRLPLYHMDAYRLESSPDEDLGFDEYFNGDGVTIVEWPQFIKDEVPDDHMSINIKRLEGDDDRQITFKMYGDRYEKRNFGEYLDGAAK</sequence>
<keyword evidence="7" id="KW-0547">Nucleotide-binding</keyword>
<organism evidence="11 12">
    <name type="scientific">Companilactobacillus nodensis DSM 19682 = JCM 14932 = NBRC 107160</name>
    <dbReference type="NCBI Taxonomy" id="1423775"/>
    <lineage>
        <taxon>Bacteria</taxon>
        <taxon>Bacillati</taxon>
        <taxon>Bacillota</taxon>
        <taxon>Bacilli</taxon>
        <taxon>Lactobacillales</taxon>
        <taxon>Lactobacillaceae</taxon>
        <taxon>Companilactobacillus</taxon>
    </lineage>
</organism>
<evidence type="ECO:0000256" key="4">
    <source>
        <dbReference type="ARBA" id="ARBA00022490"/>
    </source>
</evidence>
<dbReference type="InterPro" id="IPR003442">
    <property type="entry name" value="T6A_TsaE"/>
</dbReference>
<keyword evidence="9" id="KW-0460">Magnesium</keyword>
<gene>
    <name evidence="11" type="ORF">FD03_GL002212</name>
</gene>
<dbReference type="AlphaFoldDB" id="A0A0R1KHB3"/>
<keyword evidence="5" id="KW-0819">tRNA processing</keyword>
<dbReference type="FunFam" id="3.40.50.300:FF:000777">
    <property type="entry name" value="tRNA (N6-adenosine(37)-N6)-threonylcarbamoyltransferase complex ATPase TsaE"/>
    <property type="match status" value="1"/>
</dbReference>
<dbReference type="Gene3D" id="3.40.50.300">
    <property type="entry name" value="P-loop containing nucleotide triphosphate hydrolases"/>
    <property type="match status" value="1"/>
</dbReference>
<keyword evidence="12" id="KW-1185">Reference proteome</keyword>
<accession>A0A0R1KHB3</accession>
<comment type="similarity">
    <text evidence="2">Belongs to the TsaE family.</text>
</comment>
<dbReference type="STRING" id="1423775.FD03_GL002212"/>
<evidence type="ECO:0000256" key="9">
    <source>
        <dbReference type="ARBA" id="ARBA00022842"/>
    </source>
</evidence>
<dbReference type="PANTHER" id="PTHR33540">
    <property type="entry name" value="TRNA THREONYLCARBAMOYLADENOSINE BIOSYNTHESIS PROTEIN TSAE"/>
    <property type="match status" value="1"/>
</dbReference>
<dbReference type="GO" id="GO:0002949">
    <property type="term" value="P:tRNA threonylcarbamoyladenosine modification"/>
    <property type="evidence" value="ECO:0007669"/>
    <property type="project" value="InterPro"/>
</dbReference>
<dbReference type="NCBIfam" id="TIGR00150">
    <property type="entry name" value="T6A_YjeE"/>
    <property type="match status" value="1"/>
</dbReference>
<evidence type="ECO:0000256" key="2">
    <source>
        <dbReference type="ARBA" id="ARBA00007599"/>
    </source>
</evidence>
<comment type="caution">
    <text evidence="11">The sequence shown here is derived from an EMBL/GenBank/DDBJ whole genome shotgun (WGS) entry which is preliminary data.</text>
</comment>
<dbReference type="PANTHER" id="PTHR33540:SF2">
    <property type="entry name" value="TRNA THREONYLCARBAMOYLADENOSINE BIOSYNTHESIS PROTEIN TSAE"/>
    <property type="match status" value="1"/>
</dbReference>
<proteinExistence type="inferred from homology"/>
<evidence type="ECO:0000256" key="7">
    <source>
        <dbReference type="ARBA" id="ARBA00022741"/>
    </source>
</evidence>
<dbReference type="SUPFAM" id="SSF52540">
    <property type="entry name" value="P-loop containing nucleoside triphosphate hydrolases"/>
    <property type="match status" value="1"/>
</dbReference>
<evidence type="ECO:0000313" key="12">
    <source>
        <dbReference type="Proteomes" id="UP000051248"/>
    </source>
</evidence>
<keyword evidence="6" id="KW-0479">Metal-binding</keyword>
<dbReference type="EMBL" id="AZDZ01000004">
    <property type="protein sequence ID" value="KRK80297.1"/>
    <property type="molecule type" value="Genomic_DNA"/>
</dbReference>
<evidence type="ECO:0000256" key="1">
    <source>
        <dbReference type="ARBA" id="ARBA00004496"/>
    </source>
</evidence>
<dbReference type="eggNOG" id="COG0802">
    <property type="taxonomic scope" value="Bacteria"/>
</dbReference>
<dbReference type="Proteomes" id="UP000051248">
    <property type="component" value="Unassembled WGS sequence"/>
</dbReference>
<dbReference type="GO" id="GO:0005524">
    <property type="term" value="F:ATP binding"/>
    <property type="evidence" value="ECO:0007669"/>
    <property type="project" value="UniProtKB-KW"/>
</dbReference>
<dbReference type="PATRIC" id="fig|1423775.4.peg.2250"/>
<evidence type="ECO:0000256" key="8">
    <source>
        <dbReference type="ARBA" id="ARBA00022840"/>
    </source>
</evidence>
<dbReference type="InterPro" id="IPR027417">
    <property type="entry name" value="P-loop_NTPase"/>
</dbReference>
<keyword evidence="4" id="KW-0963">Cytoplasm</keyword>
<keyword evidence="8" id="KW-0067">ATP-binding</keyword>
<dbReference type="GO" id="GO:0005737">
    <property type="term" value="C:cytoplasm"/>
    <property type="evidence" value="ECO:0007669"/>
    <property type="project" value="UniProtKB-SubCell"/>
</dbReference>